<organism evidence="11 12">
    <name type="scientific">Coraliomargarita algicola</name>
    <dbReference type="NCBI Taxonomy" id="3092156"/>
    <lineage>
        <taxon>Bacteria</taxon>
        <taxon>Pseudomonadati</taxon>
        <taxon>Verrucomicrobiota</taxon>
        <taxon>Opitutia</taxon>
        <taxon>Puniceicoccales</taxon>
        <taxon>Coraliomargaritaceae</taxon>
        <taxon>Coraliomargarita</taxon>
    </lineage>
</organism>
<keyword evidence="5" id="KW-0732">Signal</keyword>
<sequence>MIFLLNSIHRLAIVGMALSVTSSYGQTYAPYTVDAHTVYLLHLDEVAGSGMASWEGSGGGTGAYTVDISANEVTDVLGASGLFGGAANMMGPSSHRGIGIDVDSPSDGFEYGDEINFNTIISNGQFTLEALVKPSVSDLTEHGHIWSMDSGDGSRGGQFRLNSSEQLEWHPIDLGGDGPVSISVGTITPNSWYHAAITYSDGNYTMYWTPVDGGSSQAHVLHTWTSPLTTTNLTAELMLGNEGRSGLGSTESFPGLIDEARISNVARGPFDFIFKINDIDEDGLLDDWERFYIGSLAEGGKDDHDRDGFTNAQEFAAGTNPYHASSVPGDTDADGLTDDWELAHFGDLSQSGVDDPDGDSSNNSSEQASNTDPNNSKATPGFVDSTTPTGLMVDLLAYPHRTTIPDTEPEFTWIFHPAMRGDHQTAYQIIVSSSNTLARSGTGDVWDSGKVSSGESVDVAYAAGSELMRGNGYFWRVRTWGVAETASDWSFVQSFRIEASTPQAGSRSLYMASAADANGFDWAGRYQPAFGTVVVPVKVVDKGNGNFFIDFGQDAFGYITLQLDGSFAGESMEIRFGEKASGMSVDTSPGASIRYSATTKTLSDGNVTYEIRPPTTVYPPYYDATDITGWAGDVTPFRYIELIGCPTAITAGDIRQWVLHTPFDDDAARFTSSDDTLNKVWEMCRYSMKATTFCGVYVDGDRERCPYEADAYLNQLTHYAVDREYTLARYSYEYLLDHTTWPTEWRMHFPLMAWADYMYTGNSDALAASYDDIKAFLLSDRERASDNLVASWPNNGTGANNPSDIIDWPRSERDGYVQTSYSSVINAFHYRNLRLMAQMADVLGKTADSADYTARANTIETSFNSVFWNGSQYQDGESSTHVSAHGNFFPMAFGLVPSSRVSSVMDYLKTKRMAPSVYGAQYLLEALFEGGESDYAIGLMADNDPDYKRHWYNMLLEGATITMEAWDNDFKSNTDWNHAWGAAPGNIIPTYVLGLKPLTAGFGEVEIKPQLGTGDGANGLTHAAGTIPTIRGPVTINIENSPTNFQLTVEIPGNMAATVSLPSKGLASPVVLYNGKVVTVPVTDGRLVIENVPGGKHSFWLSATHSPDAATLKANWKEAMFGEKADNPEVSGDELDWDGDGATTEEEFIANTDPTNAADRWMPHMIFNAPIGPFESTFSGKGGRRYTLERSPSLLPTSWTDVDTKILSTDTDVRLVDSFSATSNTLFYRTRVELP</sequence>
<evidence type="ECO:0000256" key="6">
    <source>
        <dbReference type="ARBA" id="ARBA00022801"/>
    </source>
</evidence>
<evidence type="ECO:0000256" key="2">
    <source>
        <dbReference type="ARBA" id="ARBA00004613"/>
    </source>
</evidence>
<dbReference type="RefSeq" id="WP_319834119.1">
    <property type="nucleotide sequence ID" value="NZ_CP138858.1"/>
</dbReference>
<reference evidence="11 12" key="1">
    <citation type="submission" date="2023-11" db="EMBL/GenBank/DDBJ databases">
        <title>Coraliomargarita sp. nov., isolated from marine algae.</title>
        <authorList>
            <person name="Lee J.K."/>
            <person name="Baek J.H."/>
            <person name="Kim J.M."/>
            <person name="Choi D.G."/>
            <person name="Jeon C.O."/>
        </authorList>
    </citation>
    <scope>NUCLEOTIDE SEQUENCE [LARGE SCALE GENOMIC DNA]</scope>
    <source>
        <strain evidence="11 12">J2-16</strain>
    </source>
</reference>
<feature type="compositionally biased region" description="Low complexity" evidence="9">
    <location>
        <begin position="349"/>
        <end position="365"/>
    </location>
</feature>
<dbReference type="SUPFAM" id="SSF48208">
    <property type="entry name" value="Six-hairpin glycosidases"/>
    <property type="match status" value="1"/>
</dbReference>
<evidence type="ECO:0000256" key="7">
    <source>
        <dbReference type="ARBA" id="ARBA00022837"/>
    </source>
</evidence>
<feature type="domain" description="LamG-like jellyroll fold" evidence="10">
    <location>
        <begin position="124"/>
        <end position="270"/>
    </location>
</feature>
<dbReference type="InterPro" id="IPR013783">
    <property type="entry name" value="Ig-like_fold"/>
</dbReference>
<proteinExistence type="predicted"/>
<dbReference type="EMBL" id="CP138858">
    <property type="protein sequence ID" value="WPJ97274.1"/>
    <property type="molecule type" value="Genomic_DNA"/>
</dbReference>
<dbReference type="InterPro" id="IPR035398">
    <property type="entry name" value="Bac_rhamnosid_C"/>
</dbReference>
<dbReference type="InterPro" id="IPR016007">
    <property type="entry name" value="Alpha_rhamnosid"/>
</dbReference>
<evidence type="ECO:0000256" key="9">
    <source>
        <dbReference type="SAM" id="MobiDB-lite"/>
    </source>
</evidence>
<feature type="compositionally biased region" description="Polar residues" evidence="9">
    <location>
        <begin position="366"/>
        <end position="385"/>
    </location>
</feature>
<dbReference type="Gene3D" id="1.50.10.10">
    <property type="match status" value="1"/>
</dbReference>
<dbReference type="InterPro" id="IPR008928">
    <property type="entry name" value="6-hairpin_glycosidase_sf"/>
</dbReference>
<dbReference type="Pfam" id="PF17390">
    <property type="entry name" value="Bac_rhamnosid_C"/>
    <property type="match status" value="1"/>
</dbReference>
<evidence type="ECO:0000256" key="3">
    <source>
        <dbReference type="ARBA" id="ARBA00012652"/>
    </source>
</evidence>
<dbReference type="InterPro" id="IPR013320">
    <property type="entry name" value="ConA-like_dom_sf"/>
</dbReference>
<keyword evidence="4" id="KW-0964">Secreted</keyword>
<keyword evidence="8" id="KW-1015">Disulfide bond</keyword>
<feature type="region of interest" description="Disordered" evidence="9">
    <location>
        <begin position="317"/>
        <end position="336"/>
    </location>
</feature>
<dbReference type="Gene3D" id="2.60.420.10">
    <property type="entry name" value="Maltose phosphorylase, domain 3"/>
    <property type="match status" value="1"/>
</dbReference>
<evidence type="ECO:0000313" key="12">
    <source>
        <dbReference type="Proteomes" id="UP001324993"/>
    </source>
</evidence>
<dbReference type="Gene3D" id="2.60.120.260">
    <property type="entry name" value="Galactose-binding domain-like"/>
    <property type="match status" value="1"/>
</dbReference>
<protein>
    <recommendedName>
        <fullName evidence="3">alpha-L-rhamnosidase</fullName>
        <ecNumber evidence="3">3.2.1.40</ecNumber>
    </recommendedName>
</protein>
<dbReference type="Proteomes" id="UP001324993">
    <property type="component" value="Chromosome"/>
</dbReference>
<evidence type="ECO:0000256" key="5">
    <source>
        <dbReference type="ARBA" id="ARBA00022729"/>
    </source>
</evidence>
<dbReference type="Pfam" id="PF25788">
    <property type="entry name" value="Ig_Rha78A_N"/>
    <property type="match status" value="1"/>
</dbReference>
<dbReference type="SUPFAM" id="SSF49899">
    <property type="entry name" value="Concanavalin A-like lectins/glucanases"/>
    <property type="match status" value="1"/>
</dbReference>
<dbReference type="Pfam" id="PF13385">
    <property type="entry name" value="Laminin_G_3"/>
    <property type="match status" value="1"/>
</dbReference>
<dbReference type="Gene3D" id="2.60.40.10">
    <property type="entry name" value="Immunoglobulins"/>
    <property type="match status" value="1"/>
</dbReference>
<evidence type="ECO:0000256" key="8">
    <source>
        <dbReference type="ARBA" id="ARBA00023157"/>
    </source>
</evidence>
<evidence type="ECO:0000256" key="4">
    <source>
        <dbReference type="ARBA" id="ARBA00022525"/>
    </source>
</evidence>
<accession>A0ABZ0RM29</accession>
<dbReference type="InterPro" id="IPR035396">
    <property type="entry name" value="Bac_rhamnosid6H"/>
</dbReference>
<dbReference type="Pfam" id="PF17389">
    <property type="entry name" value="Bac_rhamnosid6H"/>
    <property type="match status" value="1"/>
</dbReference>
<keyword evidence="12" id="KW-1185">Reference proteome</keyword>
<keyword evidence="6" id="KW-0378">Hydrolase</keyword>
<dbReference type="InterPro" id="IPR012341">
    <property type="entry name" value="6hp_glycosidase-like_sf"/>
</dbReference>
<gene>
    <name evidence="11" type="ORF">SH580_06080</name>
</gene>
<dbReference type="Pfam" id="PF18884">
    <property type="entry name" value="TSP3_bac"/>
    <property type="match status" value="3"/>
</dbReference>
<dbReference type="SMART" id="SM00560">
    <property type="entry name" value="LamGL"/>
    <property type="match status" value="1"/>
</dbReference>
<dbReference type="PANTHER" id="PTHR33307:SF6">
    <property type="entry name" value="ALPHA-RHAMNOSIDASE (EUROFUNG)-RELATED"/>
    <property type="match status" value="1"/>
</dbReference>
<comment type="subcellular location">
    <subcellularLocation>
        <location evidence="2">Secreted</location>
    </subcellularLocation>
</comment>
<keyword evidence="7" id="KW-0106">Calcium</keyword>
<comment type="catalytic activity">
    <reaction evidence="1">
        <text>Hydrolysis of terminal non-reducing alpha-L-rhamnose residues in alpha-L-rhamnosides.</text>
        <dbReference type="EC" id="3.2.1.40"/>
    </reaction>
</comment>
<evidence type="ECO:0000259" key="10">
    <source>
        <dbReference type="SMART" id="SM00560"/>
    </source>
</evidence>
<name>A0ABZ0RM29_9BACT</name>
<dbReference type="EC" id="3.2.1.40" evidence="3"/>
<feature type="region of interest" description="Disordered" evidence="9">
    <location>
        <begin position="347"/>
        <end position="385"/>
    </location>
</feature>
<evidence type="ECO:0000256" key="1">
    <source>
        <dbReference type="ARBA" id="ARBA00001445"/>
    </source>
</evidence>
<dbReference type="InterPro" id="IPR006558">
    <property type="entry name" value="LamG-like"/>
</dbReference>
<evidence type="ECO:0000313" key="11">
    <source>
        <dbReference type="EMBL" id="WPJ97274.1"/>
    </source>
</evidence>
<dbReference type="InterPro" id="IPR059100">
    <property type="entry name" value="TSP3_bac"/>
</dbReference>
<dbReference type="Gene3D" id="2.60.120.200">
    <property type="match status" value="1"/>
</dbReference>
<dbReference type="PANTHER" id="PTHR33307">
    <property type="entry name" value="ALPHA-RHAMNOSIDASE (EUROFUNG)"/>
    <property type="match status" value="1"/>
</dbReference>